<dbReference type="EMBL" id="CP093347">
    <property type="protein sequence ID" value="WOH02436.1"/>
    <property type="molecule type" value="Genomic_DNA"/>
</dbReference>
<proteinExistence type="predicted"/>
<sequence>MVNELEMAVDISIDYEHQLFSKIAVVIDAKMIESKIREVMKDGSEIRKRVSEMKGKSRAAVAENGSSYISLGRLIEDIIAT</sequence>
<reference evidence="1" key="2">
    <citation type="submission" date="2022-03" db="EMBL/GenBank/DDBJ databases">
        <title>Draft title - Genomic analysis of global carrot germplasm unveils the trajectory of domestication and the origin of high carotenoid orange carrot.</title>
        <authorList>
            <person name="Iorizzo M."/>
            <person name="Ellison S."/>
            <person name="Senalik D."/>
            <person name="Macko-Podgorni A."/>
            <person name="Grzebelus D."/>
            <person name="Bostan H."/>
            <person name="Rolling W."/>
            <person name="Curaba J."/>
            <person name="Simon P."/>
        </authorList>
    </citation>
    <scope>NUCLEOTIDE SEQUENCE</scope>
    <source>
        <tissue evidence="1">Leaf</tissue>
    </source>
</reference>
<accession>A0AAF1B424</accession>
<reference evidence="1" key="1">
    <citation type="journal article" date="2016" name="Nat. Genet.">
        <title>A high-quality carrot genome assembly provides new insights into carotenoid accumulation and asterid genome evolution.</title>
        <authorList>
            <person name="Iorizzo M."/>
            <person name="Ellison S."/>
            <person name="Senalik D."/>
            <person name="Zeng P."/>
            <person name="Satapoomin P."/>
            <person name="Huang J."/>
            <person name="Bowman M."/>
            <person name="Iovene M."/>
            <person name="Sanseverino W."/>
            <person name="Cavagnaro P."/>
            <person name="Yildiz M."/>
            <person name="Macko-Podgorni A."/>
            <person name="Moranska E."/>
            <person name="Grzebelus E."/>
            <person name="Grzebelus D."/>
            <person name="Ashrafi H."/>
            <person name="Zheng Z."/>
            <person name="Cheng S."/>
            <person name="Spooner D."/>
            <person name="Van Deynze A."/>
            <person name="Simon P."/>
        </authorList>
    </citation>
    <scope>NUCLEOTIDE SEQUENCE</scope>
    <source>
        <tissue evidence="1">Leaf</tissue>
    </source>
</reference>
<name>A0AAF1B424_DAUCS</name>
<evidence type="ECO:0000313" key="1">
    <source>
        <dbReference type="EMBL" id="WOH02436.1"/>
    </source>
</evidence>
<organism evidence="1 2">
    <name type="scientific">Daucus carota subsp. sativus</name>
    <name type="common">Carrot</name>
    <dbReference type="NCBI Taxonomy" id="79200"/>
    <lineage>
        <taxon>Eukaryota</taxon>
        <taxon>Viridiplantae</taxon>
        <taxon>Streptophyta</taxon>
        <taxon>Embryophyta</taxon>
        <taxon>Tracheophyta</taxon>
        <taxon>Spermatophyta</taxon>
        <taxon>Magnoliopsida</taxon>
        <taxon>eudicotyledons</taxon>
        <taxon>Gunneridae</taxon>
        <taxon>Pentapetalae</taxon>
        <taxon>asterids</taxon>
        <taxon>campanulids</taxon>
        <taxon>Apiales</taxon>
        <taxon>Apiaceae</taxon>
        <taxon>Apioideae</taxon>
        <taxon>Scandiceae</taxon>
        <taxon>Daucinae</taxon>
        <taxon>Daucus</taxon>
        <taxon>Daucus sect. Daucus</taxon>
    </lineage>
</organism>
<protein>
    <submittedName>
        <fullName evidence="1">Uncharacterized protein</fullName>
    </submittedName>
</protein>
<evidence type="ECO:0000313" key="2">
    <source>
        <dbReference type="Proteomes" id="UP000077755"/>
    </source>
</evidence>
<dbReference type="Proteomes" id="UP000077755">
    <property type="component" value="Chromosome 5"/>
</dbReference>
<dbReference type="AlphaFoldDB" id="A0AAF1B424"/>
<dbReference type="SUPFAM" id="SSF53756">
    <property type="entry name" value="UDP-Glycosyltransferase/glycogen phosphorylase"/>
    <property type="match status" value="1"/>
</dbReference>
<keyword evidence="2" id="KW-1185">Reference proteome</keyword>
<gene>
    <name evidence="1" type="ORF">DCAR_0521825</name>
</gene>